<dbReference type="AlphaFoldDB" id="A0A518CT49"/>
<protein>
    <recommendedName>
        <fullName evidence="5">DKNYY family protein</fullName>
    </recommendedName>
</protein>
<dbReference type="RefSeq" id="WP_144998460.1">
    <property type="nucleotide sequence ID" value="NZ_CP036281.1"/>
</dbReference>
<evidence type="ECO:0000256" key="2">
    <source>
        <dbReference type="SAM" id="SignalP"/>
    </source>
</evidence>
<keyword evidence="2" id="KW-0732">Signal</keyword>
<dbReference type="InterPro" id="IPR027375">
    <property type="entry name" value="DKNYY"/>
</dbReference>
<feature type="compositionally biased region" description="Basic and acidic residues" evidence="1">
    <location>
        <begin position="212"/>
        <end position="222"/>
    </location>
</feature>
<proteinExistence type="predicted"/>
<evidence type="ECO:0000313" key="4">
    <source>
        <dbReference type="Proteomes" id="UP000317178"/>
    </source>
</evidence>
<evidence type="ECO:0000256" key="1">
    <source>
        <dbReference type="SAM" id="MobiDB-lite"/>
    </source>
</evidence>
<feature type="chain" id="PRO_5021915052" description="DKNYY family protein" evidence="2">
    <location>
        <begin position="18"/>
        <end position="233"/>
    </location>
</feature>
<evidence type="ECO:0008006" key="5">
    <source>
        <dbReference type="Google" id="ProtNLM"/>
    </source>
</evidence>
<dbReference type="PROSITE" id="PS51257">
    <property type="entry name" value="PROKAR_LIPOPROTEIN"/>
    <property type="match status" value="1"/>
</dbReference>
<accession>A0A518CT49</accession>
<feature type="region of interest" description="Disordered" evidence="1">
    <location>
        <begin position="208"/>
        <end position="233"/>
    </location>
</feature>
<dbReference type="Proteomes" id="UP000317178">
    <property type="component" value="Chromosome"/>
</dbReference>
<dbReference type="KEGG" id="plon:Pla110_41090"/>
<organism evidence="3 4">
    <name type="scientific">Polystyrenella longa</name>
    <dbReference type="NCBI Taxonomy" id="2528007"/>
    <lineage>
        <taxon>Bacteria</taxon>
        <taxon>Pseudomonadati</taxon>
        <taxon>Planctomycetota</taxon>
        <taxon>Planctomycetia</taxon>
        <taxon>Planctomycetales</taxon>
        <taxon>Planctomycetaceae</taxon>
        <taxon>Polystyrenella</taxon>
    </lineage>
</organism>
<name>A0A518CT49_9PLAN</name>
<keyword evidence="4" id="KW-1185">Reference proteome</keyword>
<dbReference type="Pfam" id="PF13644">
    <property type="entry name" value="DKNYY"/>
    <property type="match status" value="1"/>
</dbReference>
<sequence precursor="true">MKYKILFVCPLFLMALAGCSEGYEKSGGQWVWYDDWNQGSGDRPMFYLDDAEGELTELEDARYAKTADEVYYRGAKLYEADPASFELLEYPFSRDKHKVYCGTMSLVDADPDHFKILHNDKHIGTHSQKHVFKEVYGDHPALDENGRAIIKSTWSKDDQHIYHGYGIVKGADVNTFKPLTATYGKDENNVYYETHLIDGADTATFEASSNHAAEDKNTRFNDGEPVGPPRIKD</sequence>
<gene>
    <name evidence="3" type="ORF">Pla110_41090</name>
</gene>
<evidence type="ECO:0000313" key="3">
    <source>
        <dbReference type="EMBL" id="QDU82354.1"/>
    </source>
</evidence>
<dbReference type="EMBL" id="CP036281">
    <property type="protein sequence ID" value="QDU82354.1"/>
    <property type="molecule type" value="Genomic_DNA"/>
</dbReference>
<feature type="signal peptide" evidence="2">
    <location>
        <begin position="1"/>
        <end position="17"/>
    </location>
</feature>
<reference evidence="3 4" key="1">
    <citation type="submission" date="2019-02" db="EMBL/GenBank/DDBJ databases">
        <title>Deep-cultivation of Planctomycetes and their phenomic and genomic characterization uncovers novel biology.</title>
        <authorList>
            <person name="Wiegand S."/>
            <person name="Jogler M."/>
            <person name="Boedeker C."/>
            <person name="Pinto D."/>
            <person name="Vollmers J."/>
            <person name="Rivas-Marin E."/>
            <person name="Kohn T."/>
            <person name="Peeters S.H."/>
            <person name="Heuer A."/>
            <person name="Rast P."/>
            <person name="Oberbeckmann S."/>
            <person name="Bunk B."/>
            <person name="Jeske O."/>
            <person name="Meyerdierks A."/>
            <person name="Storesund J.E."/>
            <person name="Kallscheuer N."/>
            <person name="Luecker S."/>
            <person name="Lage O.M."/>
            <person name="Pohl T."/>
            <person name="Merkel B.J."/>
            <person name="Hornburger P."/>
            <person name="Mueller R.-W."/>
            <person name="Bruemmer F."/>
            <person name="Labrenz M."/>
            <person name="Spormann A.M."/>
            <person name="Op den Camp H."/>
            <person name="Overmann J."/>
            <person name="Amann R."/>
            <person name="Jetten M.S.M."/>
            <person name="Mascher T."/>
            <person name="Medema M.H."/>
            <person name="Devos D.P."/>
            <person name="Kaster A.-K."/>
            <person name="Ovreas L."/>
            <person name="Rohde M."/>
            <person name="Galperin M.Y."/>
            <person name="Jogler C."/>
        </authorList>
    </citation>
    <scope>NUCLEOTIDE SEQUENCE [LARGE SCALE GENOMIC DNA]</scope>
    <source>
        <strain evidence="3 4">Pla110</strain>
    </source>
</reference>
<dbReference type="OrthoDB" id="81359at2"/>